<dbReference type="Proteomes" id="UP001055156">
    <property type="component" value="Unassembled WGS sequence"/>
</dbReference>
<keyword evidence="2" id="KW-1185">Reference proteome</keyword>
<dbReference type="RefSeq" id="WP_238309298.1">
    <property type="nucleotide sequence ID" value="NZ_BPQV01000001.1"/>
</dbReference>
<gene>
    <name evidence="1" type="ORF">LKMONMHP_0178</name>
</gene>
<accession>A0ABQ4T2A2</accession>
<name>A0ABQ4T2A2_METOR</name>
<sequence length="122" mass="13296">MAEAARRATGGHGNDVVRRLIARPIRLKQMDIEAPRSTVPAVPAPIEIEQDVPQPTPARPDATQLQANLQVLKAVLAAEREEIAKLRICAGLDGEQPELGEEARAVRERWAAMVDRLLHASA</sequence>
<proteinExistence type="predicted"/>
<comment type="caution">
    <text evidence="1">The sequence shown here is derived from an EMBL/GenBank/DDBJ whole genome shotgun (WGS) entry which is preliminary data.</text>
</comment>
<protein>
    <submittedName>
        <fullName evidence="1">Uncharacterized protein</fullName>
    </submittedName>
</protein>
<reference evidence="1" key="2">
    <citation type="submission" date="2021-08" db="EMBL/GenBank/DDBJ databases">
        <authorList>
            <person name="Tani A."/>
            <person name="Ola A."/>
            <person name="Ogura Y."/>
            <person name="Katsura K."/>
            <person name="Hayashi T."/>
        </authorList>
    </citation>
    <scope>NUCLEOTIDE SEQUENCE</scope>
    <source>
        <strain evidence="1">NBRC 15689</strain>
    </source>
</reference>
<dbReference type="EMBL" id="BPQV01000001">
    <property type="protein sequence ID" value="GJE25343.1"/>
    <property type="molecule type" value="Genomic_DNA"/>
</dbReference>
<evidence type="ECO:0000313" key="1">
    <source>
        <dbReference type="EMBL" id="GJE25343.1"/>
    </source>
</evidence>
<organism evidence="1 2">
    <name type="scientific">Methylobacterium organophilum</name>
    <dbReference type="NCBI Taxonomy" id="410"/>
    <lineage>
        <taxon>Bacteria</taxon>
        <taxon>Pseudomonadati</taxon>
        <taxon>Pseudomonadota</taxon>
        <taxon>Alphaproteobacteria</taxon>
        <taxon>Hyphomicrobiales</taxon>
        <taxon>Methylobacteriaceae</taxon>
        <taxon>Methylobacterium</taxon>
    </lineage>
</organism>
<reference evidence="1" key="1">
    <citation type="journal article" date="2021" name="Front. Microbiol.">
        <title>Comprehensive Comparative Genomics and Phenotyping of Methylobacterium Species.</title>
        <authorList>
            <person name="Alessa O."/>
            <person name="Ogura Y."/>
            <person name="Fujitani Y."/>
            <person name="Takami H."/>
            <person name="Hayashi T."/>
            <person name="Sahin N."/>
            <person name="Tani A."/>
        </authorList>
    </citation>
    <scope>NUCLEOTIDE SEQUENCE</scope>
    <source>
        <strain evidence="1">NBRC 15689</strain>
    </source>
</reference>
<evidence type="ECO:0000313" key="2">
    <source>
        <dbReference type="Proteomes" id="UP001055156"/>
    </source>
</evidence>